<dbReference type="SFLD" id="SFLDG01067">
    <property type="entry name" value="SPASM/twitch_domain_containing"/>
    <property type="match status" value="1"/>
</dbReference>
<gene>
    <name evidence="8" type="ORF">DW016_09965</name>
</gene>
<evidence type="ECO:0000256" key="4">
    <source>
        <dbReference type="ARBA" id="ARBA00023004"/>
    </source>
</evidence>
<comment type="caution">
    <text evidence="8">The sequence shown here is derived from an EMBL/GenBank/DDBJ whole genome shotgun (WGS) entry which is preliminary data.</text>
</comment>
<dbReference type="Gene3D" id="3.20.20.70">
    <property type="entry name" value="Aldolase class I"/>
    <property type="match status" value="1"/>
</dbReference>
<sequence>MDGRMMDSYTQVYKKLLNRLLEKTDLITEDILGFERFLIIDKYTWFKEFIKQNEILPIQIDWQLTSRCNLNCRWCVGANINKENETSEIPDSMNKEDIQRIATQIICAKKNGTKIETVQFSGFTGEPLLKWDCLMMAIKLLKKGNLKIGIFTNGTLMTEKTWNVLCHTDSVHISIDGGPETWNAIKQPNYIKYTYFTIINNIKGLVEEKKRIESKTEINAGYTVTYDNFKDLETVIKDLIEVGANSICIKFDITGNEKDKIENEEAMISTINNYIKKYNSERFKVLMMHTYVPEKSRGRWKCSQGCYYRYFFATIGSDGKVYPCDYQTSKECPNFGDLRQNSLCDALYNKQERWDGIITTKSDVTNICPPFAEVINPYLKEVTTLVQEFGADMVIKVYEEMRNQILKK</sequence>
<keyword evidence="9" id="KW-1185">Reference proteome</keyword>
<dbReference type="PANTHER" id="PTHR43273">
    <property type="entry name" value="ANAEROBIC SULFATASE-MATURATING ENZYME HOMOLOG ASLB-RELATED"/>
    <property type="match status" value="1"/>
</dbReference>
<keyword evidence="3" id="KW-0479">Metal-binding</keyword>
<dbReference type="CDD" id="cd01335">
    <property type="entry name" value="Radical_SAM"/>
    <property type="match status" value="1"/>
</dbReference>
<comment type="similarity">
    <text evidence="6">Belongs to the radical SAM superfamily. Anaerobic sulfatase-maturating enzyme family.</text>
</comment>
<evidence type="ECO:0000256" key="3">
    <source>
        <dbReference type="ARBA" id="ARBA00022723"/>
    </source>
</evidence>
<dbReference type="GO" id="GO:0051536">
    <property type="term" value="F:iron-sulfur cluster binding"/>
    <property type="evidence" value="ECO:0007669"/>
    <property type="project" value="UniProtKB-KW"/>
</dbReference>
<evidence type="ECO:0000256" key="6">
    <source>
        <dbReference type="ARBA" id="ARBA00023601"/>
    </source>
</evidence>
<name>A0A3E3K0P1_9FIRM</name>
<evidence type="ECO:0000256" key="1">
    <source>
        <dbReference type="ARBA" id="ARBA00001966"/>
    </source>
</evidence>
<dbReference type="PANTHER" id="PTHR43273:SF3">
    <property type="entry name" value="ANAEROBIC SULFATASE-MATURATING ENZYME HOMOLOG ASLB-RELATED"/>
    <property type="match status" value="1"/>
</dbReference>
<dbReference type="EMBL" id="QVLX01000005">
    <property type="protein sequence ID" value="RGE86388.1"/>
    <property type="molecule type" value="Genomic_DNA"/>
</dbReference>
<dbReference type="InterPro" id="IPR058240">
    <property type="entry name" value="rSAM_sf"/>
</dbReference>
<dbReference type="OrthoDB" id="9810775at2"/>
<evidence type="ECO:0000259" key="7">
    <source>
        <dbReference type="PROSITE" id="PS51918"/>
    </source>
</evidence>
<accession>A0A3E3K0P1</accession>
<keyword evidence="4" id="KW-0408">Iron</keyword>
<protein>
    <submittedName>
        <fullName evidence="8">Radical SAM protein</fullName>
    </submittedName>
</protein>
<dbReference type="InterPro" id="IPR023867">
    <property type="entry name" value="Sulphatase_maturase_rSAM"/>
</dbReference>
<evidence type="ECO:0000313" key="9">
    <source>
        <dbReference type="Proteomes" id="UP000261080"/>
    </source>
</evidence>
<dbReference type="InterPro" id="IPR023885">
    <property type="entry name" value="4Fe4S-binding_SPASM_dom"/>
</dbReference>
<dbReference type="GO" id="GO:0016491">
    <property type="term" value="F:oxidoreductase activity"/>
    <property type="evidence" value="ECO:0007669"/>
    <property type="project" value="InterPro"/>
</dbReference>
<comment type="cofactor">
    <cofactor evidence="1">
        <name>[4Fe-4S] cluster</name>
        <dbReference type="ChEBI" id="CHEBI:49883"/>
    </cofactor>
</comment>
<organism evidence="8 9">
    <name type="scientific">Sellimonas intestinalis</name>
    <dbReference type="NCBI Taxonomy" id="1653434"/>
    <lineage>
        <taxon>Bacteria</taxon>
        <taxon>Bacillati</taxon>
        <taxon>Bacillota</taxon>
        <taxon>Clostridia</taxon>
        <taxon>Lachnospirales</taxon>
        <taxon>Lachnospiraceae</taxon>
        <taxon>Sellimonas</taxon>
    </lineage>
</organism>
<dbReference type="Pfam" id="PF13186">
    <property type="entry name" value="SPASM"/>
    <property type="match status" value="1"/>
</dbReference>
<dbReference type="SFLD" id="SFLDS00029">
    <property type="entry name" value="Radical_SAM"/>
    <property type="match status" value="1"/>
</dbReference>
<dbReference type="InterPro" id="IPR007197">
    <property type="entry name" value="rSAM"/>
</dbReference>
<keyword evidence="5" id="KW-0411">Iron-sulfur</keyword>
<dbReference type="AlphaFoldDB" id="A0A3E3K0P1"/>
<dbReference type="GeneID" id="97193323"/>
<dbReference type="RefSeq" id="WP_053768776.1">
    <property type="nucleotide sequence ID" value="NZ_CP094681.1"/>
</dbReference>
<dbReference type="Pfam" id="PF04055">
    <property type="entry name" value="Radical_SAM"/>
    <property type="match status" value="1"/>
</dbReference>
<evidence type="ECO:0000313" key="8">
    <source>
        <dbReference type="EMBL" id="RGE86388.1"/>
    </source>
</evidence>
<reference evidence="8 9" key="1">
    <citation type="submission" date="2018-08" db="EMBL/GenBank/DDBJ databases">
        <title>A genome reference for cultivated species of the human gut microbiota.</title>
        <authorList>
            <person name="Zou Y."/>
            <person name="Xue W."/>
            <person name="Luo G."/>
        </authorList>
    </citation>
    <scope>NUCLEOTIDE SEQUENCE [LARGE SCALE GENOMIC DNA]</scope>
    <source>
        <strain evidence="8 9">AF37-2AT</strain>
    </source>
</reference>
<evidence type="ECO:0000256" key="2">
    <source>
        <dbReference type="ARBA" id="ARBA00022691"/>
    </source>
</evidence>
<dbReference type="PROSITE" id="PS51918">
    <property type="entry name" value="RADICAL_SAM"/>
    <property type="match status" value="1"/>
</dbReference>
<evidence type="ECO:0000256" key="5">
    <source>
        <dbReference type="ARBA" id="ARBA00023014"/>
    </source>
</evidence>
<dbReference type="GO" id="GO:0046872">
    <property type="term" value="F:metal ion binding"/>
    <property type="evidence" value="ECO:0007669"/>
    <property type="project" value="UniProtKB-KW"/>
</dbReference>
<feature type="domain" description="Radical SAM core" evidence="7">
    <location>
        <begin position="48"/>
        <end position="295"/>
    </location>
</feature>
<keyword evidence="2" id="KW-0949">S-adenosyl-L-methionine</keyword>
<dbReference type="InterPro" id="IPR013785">
    <property type="entry name" value="Aldolase_TIM"/>
</dbReference>
<dbReference type="Proteomes" id="UP000261080">
    <property type="component" value="Unassembled WGS sequence"/>
</dbReference>
<dbReference type="CDD" id="cd21109">
    <property type="entry name" value="SPASM"/>
    <property type="match status" value="1"/>
</dbReference>
<proteinExistence type="inferred from homology"/>
<dbReference type="SUPFAM" id="SSF102114">
    <property type="entry name" value="Radical SAM enzymes"/>
    <property type="match status" value="1"/>
</dbReference>